<name>A0ABR3JN52_9AGAR</name>
<dbReference type="Proteomes" id="UP001556367">
    <property type="component" value="Unassembled WGS sequence"/>
</dbReference>
<organism evidence="1 2">
    <name type="scientific">Hohenbuehelia grisea</name>
    <dbReference type="NCBI Taxonomy" id="104357"/>
    <lineage>
        <taxon>Eukaryota</taxon>
        <taxon>Fungi</taxon>
        <taxon>Dikarya</taxon>
        <taxon>Basidiomycota</taxon>
        <taxon>Agaricomycotina</taxon>
        <taxon>Agaricomycetes</taxon>
        <taxon>Agaricomycetidae</taxon>
        <taxon>Agaricales</taxon>
        <taxon>Pleurotineae</taxon>
        <taxon>Pleurotaceae</taxon>
        <taxon>Hohenbuehelia</taxon>
    </lineage>
</organism>
<comment type="caution">
    <text evidence="1">The sequence shown here is derived from an EMBL/GenBank/DDBJ whole genome shotgun (WGS) entry which is preliminary data.</text>
</comment>
<dbReference type="EMBL" id="JASNQZ010000005">
    <property type="protein sequence ID" value="KAL0957243.1"/>
    <property type="molecule type" value="Genomic_DNA"/>
</dbReference>
<accession>A0ABR3JN52</accession>
<sequence length="71" mass="8091">MGEGKLKVEDKLVPKGPDVVRHLRLLEAGQSPEWIIEETQKMKGIRRVRRAINPNTILLVGYTLGSWKKLV</sequence>
<protein>
    <submittedName>
        <fullName evidence="1">Uncharacterized protein</fullName>
    </submittedName>
</protein>
<gene>
    <name evidence="1" type="ORF">HGRIS_001057</name>
</gene>
<keyword evidence="2" id="KW-1185">Reference proteome</keyword>
<reference evidence="2" key="1">
    <citation type="submission" date="2024-06" db="EMBL/GenBank/DDBJ databases">
        <title>Multi-omics analyses provide insights into the biosynthesis of the anticancer antibiotic pleurotin in Hohenbuehelia grisea.</title>
        <authorList>
            <person name="Weaver J.A."/>
            <person name="Alberti F."/>
        </authorList>
    </citation>
    <scope>NUCLEOTIDE SEQUENCE [LARGE SCALE GENOMIC DNA]</scope>
    <source>
        <strain evidence="2">T-177</strain>
    </source>
</reference>
<evidence type="ECO:0000313" key="1">
    <source>
        <dbReference type="EMBL" id="KAL0957243.1"/>
    </source>
</evidence>
<proteinExistence type="predicted"/>
<evidence type="ECO:0000313" key="2">
    <source>
        <dbReference type="Proteomes" id="UP001556367"/>
    </source>
</evidence>